<protein>
    <submittedName>
        <fullName evidence="2">Uncharacterized protein</fullName>
    </submittedName>
</protein>
<organism evidence="2 3">
    <name type="scientific">Nannochloropsis gaditana</name>
    <dbReference type="NCBI Taxonomy" id="72520"/>
    <lineage>
        <taxon>Eukaryota</taxon>
        <taxon>Sar</taxon>
        <taxon>Stramenopiles</taxon>
        <taxon>Ochrophyta</taxon>
        <taxon>Eustigmatophyceae</taxon>
        <taxon>Eustigmatales</taxon>
        <taxon>Monodopsidaceae</taxon>
        <taxon>Nannochloropsis</taxon>
    </lineage>
</organism>
<comment type="caution">
    <text evidence="2">The sequence shown here is derived from an EMBL/GenBank/DDBJ whole genome shotgun (WGS) entry which is preliminary data.</text>
</comment>
<proteinExistence type="predicted"/>
<evidence type="ECO:0000313" key="3">
    <source>
        <dbReference type="Proteomes" id="UP000019335"/>
    </source>
</evidence>
<dbReference type="AlphaFoldDB" id="W7TP16"/>
<feature type="region of interest" description="Disordered" evidence="1">
    <location>
        <begin position="194"/>
        <end position="235"/>
    </location>
</feature>
<evidence type="ECO:0000256" key="1">
    <source>
        <dbReference type="SAM" id="MobiDB-lite"/>
    </source>
</evidence>
<dbReference type="EMBL" id="AZIL01001005">
    <property type="protein sequence ID" value="EWM25233.1"/>
    <property type="molecule type" value="Genomic_DNA"/>
</dbReference>
<name>W7TP16_9STRA</name>
<feature type="compositionally biased region" description="Polar residues" evidence="1">
    <location>
        <begin position="153"/>
        <end position="164"/>
    </location>
</feature>
<evidence type="ECO:0000313" key="2">
    <source>
        <dbReference type="EMBL" id="EWM25233.1"/>
    </source>
</evidence>
<keyword evidence="3" id="KW-1185">Reference proteome</keyword>
<accession>W7TP16</accession>
<dbReference type="Proteomes" id="UP000019335">
    <property type="component" value="Chromosome 11"/>
</dbReference>
<reference evidence="2 3" key="1">
    <citation type="journal article" date="2014" name="Mol. Plant">
        <title>Chromosome Scale Genome Assembly and Transcriptome Profiling of Nannochloropsis gaditana in Nitrogen Depletion.</title>
        <authorList>
            <person name="Corteggiani Carpinelli E."/>
            <person name="Telatin A."/>
            <person name="Vitulo N."/>
            <person name="Forcato C."/>
            <person name="D'Angelo M."/>
            <person name="Schiavon R."/>
            <person name="Vezzi A."/>
            <person name="Giacometti G.M."/>
            <person name="Morosinotto T."/>
            <person name="Valle G."/>
        </authorList>
    </citation>
    <scope>NUCLEOTIDE SEQUENCE [LARGE SCALE GENOMIC DNA]</scope>
    <source>
        <strain evidence="2 3">B-31</strain>
    </source>
</reference>
<feature type="region of interest" description="Disordered" evidence="1">
    <location>
        <begin position="142"/>
        <end position="177"/>
    </location>
</feature>
<gene>
    <name evidence="2" type="ORF">Naga_100089g17</name>
</gene>
<dbReference type="OrthoDB" id="59871at2759"/>
<sequence>MASNWQRKLEKAVVLILSGIWRIRLTLSATLDSPSPQAWPSSYTVANAPGRAPFFRGDSFVVYSQPMTTKYGEACNERQAPIPLPAYIAARFNGSVMAVTGLEVDVVQVDSNTGLERSVPRADFYNHHYILGLRSAWYISPSASPSDEEQVEQQEAISTGSREGNATHGLLLPHGGKGRVRDGSFRKDIADADLKASTSSHDQGTFGGVRRTQESAVLQPDLGDRLSPKTSASAPPLRNVSRAISALRGTIPLLQVFCEANGGEYKETYRGFPPGYAQLIASPAYFWPIQLHFINTRASVPRSLVPASSRADPTRDSWNGLIECPCSNRRTFDLRANLVDGKPPYPVHCQGEVLAQRNPVCSLATYQGGLRCCEPGMVLLDREQLQPVEEDTYLLKVRFWYEEYREEGAGQGRGDAVEGIVGKGPRMVQEGGRAVVSGHEKGKVTVGREEKGEPPEGKITDDRVEGVRRLAAVKDSKMPVYETYEEPEPSPPIRASHAHLFKVYLQTEQWAGEYDVPPCDPRTTLDSSQCVHVLTSLNVARELFSDCAFSTDKDCADLKALREAGGLFKLVYAAGHVHVGGLSLELINADTGALICRNEPIYDPATGLIASTPPCVWGDVQEAEGEGEGGRQLLPAPPVLHAETRLLSIARYNSSGSGHLGVMASWQMRAAYAFGDV</sequence>